<keyword evidence="2" id="KW-1185">Reference proteome</keyword>
<dbReference type="Proteomes" id="UP000507470">
    <property type="component" value="Unassembled WGS sequence"/>
</dbReference>
<protein>
    <submittedName>
        <fullName evidence="1">Uncharacterized protein</fullName>
    </submittedName>
</protein>
<gene>
    <name evidence="1" type="ORF">MCOR_3156</name>
</gene>
<dbReference type="EMBL" id="CACVKT020000572">
    <property type="protein sequence ID" value="CAC5360793.1"/>
    <property type="molecule type" value="Genomic_DNA"/>
</dbReference>
<dbReference type="PANTHER" id="PTHR47331">
    <property type="entry name" value="PHD-TYPE DOMAIN-CONTAINING PROTEIN"/>
    <property type="match status" value="1"/>
</dbReference>
<dbReference type="OrthoDB" id="6156325at2759"/>
<accession>A0A6J8A455</accession>
<organism evidence="1 2">
    <name type="scientific">Mytilus coruscus</name>
    <name type="common">Sea mussel</name>
    <dbReference type="NCBI Taxonomy" id="42192"/>
    <lineage>
        <taxon>Eukaryota</taxon>
        <taxon>Metazoa</taxon>
        <taxon>Spiralia</taxon>
        <taxon>Lophotrochozoa</taxon>
        <taxon>Mollusca</taxon>
        <taxon>Bivalvia</taxon>
        <taxon>Autobranchia</taxon>
        <taxon>Pteriomorphia</taxon>
        <taxon>Mytilida</taxon>
        <taxon>Mytiloidea</taxon>
        <taxon>Mytilidae</taxon>
        <taxon>Mytilinae</taxon>
        <taxon>Mytilus</taxon>
    </lineage>
</organism>
<evidence type="ECO:0000313" key="1">
    <source>
        <dbReference type="EMBL" id="CAC5360793.1"/>
    </source>
</evidence>
<dbReference type="Pfam" id="PF05380">
    <property type="entry name" value="Peptidase_A17"/>
    <property type="match status" value="1"/>
</dbReference>
<reference evidence="1 2" key="1">
    <citation type="submission" date="2020-06" db="EMBL/GenBank/DDBJ databases">
        <authorList>
            <person name="Li R."/>
            <person name="Bekaert M."/>
        </authorList>
    </citation>
    <scope>NUCLEOTIDE SEQUENCE [LARGE SCALE GENOMIC DNA]</scope>
    <source>
        <strain evidence="2">wild</strain>
    </source>
</reference>
<dbReference type="AlphaFoldDB" id="A0A6J8A455"/>
<sequence length="231" mass="26882">MIKNANFCVSVMHLPELIQHQTCEQSSRSDLIFSKSRLAPVSIPRLQLMAVLIGVRSLIFVNSELNVSIEEMYVLSDSQCDLKLISTKKELNVFVKNRISEIKAHKDIKFMYVNTKENPADVATRGTTVSKLNNDNLWWNGPKWLSYNKQKWTNDSFEDNLSVEKMHQSEIKREKSRCSTLLCNQTEEENRRPFGIDCIKYSSYTKAIRLTAWVQRFVSRMKKDKCSTKKF</sequence>
<proteinExistence type="predicted"/>
<dbReference type="InterPro" id="IPR008042">
    <property type="entry name" value="Retrotrans_Pao"/>
</dbReference>
<evidence type="ECO:0000313" key="2">
    <source>
        <dbReference type="Proteomes" id="UP000507470"/>
    </source>
</evidence>
<name>A0A6J8A455_MYTCO</name>